<dbReference type="EMBL" id="PNBA02000008">
    <property type="protein sequence ID" value="KAG6414953.1"/>
    <property type="molecule type" value="Genomic_DNA"/>
</dbReference>
<evidence type="ECO:0000313" key="3">
    <source>
        <dbReference type="EMBL" id="KAG6414953.1"/>
    </source>
</evidence>
<dbReference type="SUPFAM" id="SSF49785">
    <property type="entry name" value="Galactose-binding domain-like"/>
    <property type="match status" value="1"/>
</dbReference>
<evidence type="ECO:0000256" key="1">
    <source>
        <dbReference type="ARBA" id="ARBA00022801"/>
    </source>
</evidence>
<comment type="caution">
    <text evidence="3">The sequence shown here is derived from an EMBL/GenBank/DDBJ whole genome shotgun (WGS) entry which is preliminary data.</text>
</comment>
<dbReference type="InterPro" id="IPR008979">
    <property type="entry name" value="Galactose-bd-like_sf"/>
</dbReference>
<evidence type="ECO:0000259" key="2">
    <source>
        <dbReference type="Pfam" id="PF02018"/>
    </source>
</evidence>
<dbReference type="PANTHER" id="PTHR36320:SF1">
    <property type="entry name" value="OS04G0611300 PROTEIN"/>
    <property type="match status" value="1"/>
</dbReference>
<keyword evidence="4" id="KW-1185">Reference proteome</keyword>
<dbReference type="Proteomes" id="UP000298416">
    <property type="component" value="Unassembled WGS sequence"/>
</dbReference>
<gene>
    <name evidence="3" type="ORF">SASPL_122351</name>
</gene>
<dbReference type="GO" id="GO:0016798">
    <property type="term" value="F:hydrolase activity, acting on glycosyl bonds"/>
    <property type="evidence" value="ECO:0007669"/>
    <property type="project" value="InterPro"/>
</dbReference>
<dbReference type="AlphaFoldDB" id="A0A8X8XJU0"/>
<keyword evidence="1" id="KW-0378">Hydrolase</keyword>
<sequence>MGKSIRSKREKRLRSIRREMVEPIYDKKDAAKLAIQEAALAAPKLPVKPTRADDDASASFAAMEVETPADDNQSSKFLKPIGKKLKKKIKIAKKKFHGKGKIRRKNGLKGWTSFGYAKIRHEEANDGNKYIAATARNLPHHSVSQHFDFDKDKLYTFSAWLQASNGSADVEAVFKIATGSITAGWVSAKEGCWSMLKGGLVVDVSVSAQLYFQCNNSAIDIRVDSVSLQPFTHEEWKSHQDMNIQKV</sequence>
<feature type="domain" description="CBM-cenC" evidence="2">
    <location>
        <begin position="106"/>
        <end position="203"/>
    </location>
</feature>
<dbReference type="Gene3D" id="2.60.120.260">
    <property type="entry name" value="Galactose-binding domain-like"/>
    <property type="match status" value="1"/>
</dbReference>
<dbReference type="InterPro" id="IPR003305">
    <property type="entry name" value="CenC_carb-bd"/>
</dbReference>
<evidence type="ECO:0000313" key="4">
    <source>
        <dbReference type="Proteomes" id="UP000298416"/>
    </source>
</evidence>
<dbReference type="Pfam" id="PF02018">
    <property type="entry name" value="CBM_4_9"/>
    <property type="match status" value="1"/>
</dbReference>
<protein>
    <recommendedName>
        <fullName evidence="2">CBM-cenC domain-containing protein</fullName>
    </recommendedName>
</protein>
<organism evidence="3">
    <name type="scientific">Salvia splendens</name>
    <name type="common">Scarlet sage</name>
    <dbReference type="NCBI Taxonomy" id="180675"/>
    <lineage>
        <taxon>Eukaryota</taxon>
        <taxon>Viridiplantae</taxon>
        <taxon>Streptophyta</taxon>
        <taxon>Embryophyta</taxon>
        <taxon>Tracheophyta</taxon>
        <taxon>Spermatophyta</taxon>
        <taxon>Magnoliopsida</taxon>
        <taxon>eudicotyledons</taxon>
        <taxon>Gunneridae</taxon>
        <taxon>Pentapetalae</taxon>
        <taxon>asterids</taxon>
        <taxon>lamiids</taxon>
        <taxon>Lamiales</taxon>
        <taxon>Lamiaceae</taxon>
        <taxon>Nepetoideae</taxon>
        <taxon>Mentheae</taxon>
        <taxon>Salviinae</taxon>
        <taxon>Salvia</taxon>
        <taxon>Salvia subgen. Calosphace</taxon>
        <taxon>core Calosphace</taxon>
    </lineage>
</organism>
<reference evidence="3" key="1">
    <citation type="submission" date="2018-01" db="EMBL/GenBank/DDBJ databases">
        <authorList>
            <person name="Mao J.F."/>
        </authorList>
    </citation>
    <scope>NUCLEOTIDE SEQUENCE</scope>
    <source>
        <strain evidence="3">Huo1</strain>
        <tissue evidence="3">Leaf</tissue>
    </source>
</reference>
<accession>A0A8X8XJU0</accession>
<reference evidence="3" key="2">
    <citation type="submission" date="2020-08" db="EMBL/GenBank/DDBJ databases">
        <title>Plant Genome Project.</title>
        <authorList>
            <person name="Zhang R.-G."/>
        </authorList>
    </citation>
    <scope>NUCLEOTIDE SEQUENCE</scope>
    <source>
        <strain evidence="3">Huo1</strain>
        <tissue evidence="3">Leaf</tissue>
    </source>
</reference>
<name>A0A8X8XJU0_SALSN</name>
<dbReference type="PANTHER" id="PTHR36320">
    <property type="entry name" value="OS04G0611300 PROTEIN"/>
    <property type="match status" value="1"/>
</dbReference>
<proteinExistence type="predicted"/>